<evidence type="ECO:0000313" key="3">
    <source>
        <dbReference type="EMBL" id="EHK98630.1"/>
    </source>
</evidence>
<feature type="signal peptide" evidence="2">
    <location>
        <begin position="1"/>
        <end position="17"/>
    </location>
</feature>
<gene>
    <name evidence="3" type="ORF">M7I_5571</name>
</gene>
<evidence type="ECO:0000256" key="1">
    <source>
        <dbReference type="ARBA" id="ARBA00005564"/>
    </source>
</evidence>
<dbReference type="SUPFAM" id="SSF50974">
    <property type="entry name" value="Nitrous oxide reductase, N-terminal domain"/>
    <property type="match status" value="1"/>
</dbReference>
<comment type="caution">
    <text evidence="3">The sequence shown here is derived from an EMBL/GenBank/DDBJ whole genome shotgun (WGS) entry which is preliminary data.</text>
</comment>
<organism evidence="3 4">
    <name type="scientific">Glarea lozoyensis (strain ATCC 74030 / MF5533)</name>
    <dbReference type="NCBI Taxonomy" id="1104152"/>
    <lineage>
        <taxon>Eukaryota</taxon>
        <taxon>Fungi</taxon>
        <taxon>Dikarya</taxon>
        <taxon>Ascomycota</taxon>
        <taxon>Pezizomycotina</taxon>
        <taxon>Leotiomycetes</taxon>
        <taxon>Helotiales</taxon>
        <taxon>Helotiaceae</taxon>
        <taxon>Glarea</taxon>
    </lineage>
</organism>
<dbReference type="InParanoid" id="H0ES93"/>
<keyword evidence="4" id="KW-1185">Reference proteome</keyword>
<feature type="chain" id="PRO_5003531747" evidence="2">
    <location>
        <begin position="18"/>
        <end position="416"/>
    </location>
</feature>
<dbReference type="InterPro" id="IPR019405">
    <property type="entry name" value="Lactonase_7-beta_prop"/>
</dbReference>
<dbReference type="OrthoDB" id="9972196at2759"/>
<dbReference type="Proteomes" id="UP000005446">
    <property type="component" value="Unassembled WGS sequence"/>
</dbReference>
<dbReference type="HOGENOM" id="CLU_038716_0_0_1"/>
<dbReference type="InterPro" id="IPR050282">
    <property type="entry name" value="Cycloisomerase_2"/>
</dbReference>
<proteinExistence type="inferred from homology"/>
<name>H0ES93_GLAL7</name>
<reference evidence="3 4" key="1">
    <citation type="journal article" date="2012" name="Eukaryot. Cell">
        <title>Genome sequence of the fungus Glarea lozoyensis: the first genome sequence of a species from the Helotiaceae family.</title>
        <authorList>
            <person name="Youssar L."/>
            <person name="Gruening B.A."/>
            <person name="Erxleben A."/>
            <person name="Guenther S."/>
            <person name="Huettel W."/>
        </authorList>
    </citation>
    <scope>NUCLEOTIDE SEQUENCE [LARGE SCALE GENOMIC DNA]</scope>
    <source>
        <strain evidence="4">ATCC 74030 / MF5533</strain>
    </source>
</reference>
<dbReference type="PANTHER" id="PTHR30344:SF1">
    <property type="entry name" value="6-PHOSPHOGLUCONOLACTONASE"/>
    <property type="match status" value="1"/>
</dbReference>
<dbReference type="InterPro" id="IPR015943">
    <property type="entry name" value="WD40/YVTN_repeat-like_dom_sf"/>
</dbReference>
<dbReference type="PANTHER" id="PTHR30344">
    <property type="entry name" value="6-PHOSPHOGLUCONOLACTONASE-RELATED"/>
    <property type="match status" value="1"/>
</dbReference>
<dbReference type="InterPro" id="IPR011045">
    <property type="entry name" value="N2O_reductase_N"/>
</dbReference>
<dbReference type="AlphaFoldDB" id="H0ES93"/>
<dbReference type="EMBL" id="AGUE01000141">
    <property type="protein sequence ID" value="EHK98630.1"/>
    <property type="molecule type" value="Genomic_DNA"/>
</dbReference>
<dbReference type="Gene3D" id="2.130.10.10">
    <property type="entry name" value="YVTN repeat-like/Quinoprotein amine dehydrogenase"/>
    <property type="match status" value="1"/>
</dbReference>
<dbReference type="GO" id="GO:0017057">
    <property type="term" value="F:6-phosphogluconolactonase activity"/>
    <property type="evidence" value="ECO:0007669"/>
    <property type="project" value="TreeGrafter"/>
</dbReference>
<dbReference type="Pfam" id="PF10282">
    <property type="entry name" value="Lactonase"/>
    <property type="match status" value="1"/>
</dbReference>
<protein>
    <submittedName>
        <fullName evidence="3">Putative 6-phosphogluconolactonase</fullName>
    </submittedName>
</protein>
<keyword evidence="2" id="KW-0732">Signal</keyword>
<evidence type="ECO:0000313" key="4">
    <source>
        <dbReference type="Proteomes" id="UP000005446"/>
    </source>
</evidence>
<comment type="similarity">
    <text evidence="1">Belongs to the cycloisomerase 2 family.</text>
</comment>
<accession>H0ES93</accession>
<evidence type="ECO:0000256" key="2">
    <source>
        <dbReference type="SAM" id="SignalP"/>
    </source>
</evidence>
<sequence>MWQGFLLLVIPFSFLSSFTFLVGHSLPAARASEHSAIMRFHALRNITATTCVVATVAECTVLHVASYSGNVTTFDLKRNDKGIYSLATLGVTNGSAPQASWLELDAKKKTVYGLDEAWSTPNGTITVYSNKKNVLEISKNGAQALTTWSIAANDGALSNIGNFIFSTPPGPVPQQDKSHPHEALVDPTDSYILVPDLGSDLLRTFAINAADSKLRELTPFKVPAGSGPRHGSFYTPACKPGPGKCLAANKENTYFFLVSELANTVSSYKVTYGKDGLGFTLVSSSGIYGNVSTPTGAAAAEGILSPDNKFFHTTGHSANTTALASDAIQTWAIDAATGKLTFQGSYPAGGVTPRQFSINAKGDMAAVGLQTTGRLVILKRDIASGAFGAVLASVEGLGGVTTSIWDEGNPRYAPLA</sequence>